<dbReference type="AlphaFoldDB" id="A0AAV2T3N3"/>
<dbReference type="InterPro" id="IPR028042">
    <property type="entry name" value="DUF4639"/>
</dbReference>
<evidence type="ECO:0000256" key="1">
    <source>
        <dbReference type="SAM" id="MobiDB-lite"/>
    </source>
</evidence>
<comment type="caution">
    <text evidence="2">The sequence shown here is derived from an EMBL/GenBank/DDBJ whole genome shotgun (WGS) entry which is preliminary data.</text>
</comment>
<evidence type="ECO:0000313" key="3">
    <source>
        <dbReference type="Proteomes" id="UP001497525"/>
    </source>
</evidence>
<dbReference type="PANTHER" id="PTHR34438">
    <property type="entry name" value="SI:DKEY-97L20.6"/>
    <property type="match status" value="1"/>
</dbReference>
<dbReference type="PANTHER" id="PTHR34438:SF1">
    <property type="entry name" value="CHROMOSOME 2 OPEN READING FRAME 81"/>
    <property type="match status" value="1"/>
</dbReference>
<organism evidence="2 3">
    <name type="scientific">Calicophoron daubneyi</name>
    <name type="common">Rumen fluke</name>
    <name type="synonym">Paramphistomum daubneyi</name>
    <dbReference type="NCBI Taxonomy" id="300641"/>
    <lineage>
        <taxon>Eukaryota</taxon>
        <taxon>Metazoa</taxon>
        <taxon>Spiralia</taxon>
        <taxon>Lophotrochozoa</taxon>
        <taxon>Platyhelminthes</taxon>
        <taxon>Trematoda</taxon>
        <taxon>Digenea</taxon>
        <taxon>Plagiorchiida</taxon>
        <taxon>Pronocephalata</taxon>
        <taxon>Paramphistomoidea</taxon>
        <taxon>Paramphistomidae</taxon>
        <taxon>Calicophoron</taxon>
    </lineage>
</organism>
<proteinExistence type="predicted"/>
<dbReference type="Pfam" id="PF15479">
    <property type="entry name" value="DUF4639"/>
    <property type="match status" value="1"/>
</dbReference>
<feature type="compositionally biased region" description="Basic and acidic residues" evidence="1">
    <location>
        <begin position="186"/>
        <end position="195"/>
    </location>
</feature>
<feature type="compositionally biased region" description="Basic and acidic residues" evidence="1">
    <location>
        <begin position="165"/>
        <end position="178"/>
    </location>
</feature>
<accession>A0AAV2T3N3</accession>
<dbReference type="EMBL" id="CAXLJL010000103">
    <property type="protein sequence ID" value="CAL5131784.1"/>
    <property type="molecule type" value="Genomic_DNA"/>
</dbReference>
<dbReference type="Proteomes" id="UP001497525">
    <property type="component" value="Unassembled WGS sequence"/>
</dbReference>
<evidence type="ECO:0000313" key="2">
    <source>
        <dbReference type="EMBL" id="CAL5131784.1"/>
    </source>
</evidence>
<feature type="region of interest" description="Disordered" evidence="1">
    <location>
        <begin position="1"/>
        <end position="29"/>
    </location>
</feature>
<gene>
    <name evidence="2" type="ORF">CDAUBV1_LOCUS4328</name>
</gene>
<protein>
    <submittedName>
        <fullName evidence="2">Uncharacterized protein</fullName>
    </submittedName>
</protein>
<reference evidence="2" key="1">
    <citation type="submission" date="2024-06" db="EMBL/GenBank/DDBJ databases">
        <authorList>
            <person name="Liu X."/>
            <person name="Lenzi L."/>
            <person name="Haldenby T S."/>
            <person name="Uol C."/>
        </authorList>
    </citation>
    <scope>NUCLEOTIDE SEQUENCE</scope>
</reference>
<feature type="region of interest" description="Disordered" evidence="1">
    <location>
        <begin position="148"/>
        <end position="195"/>
    </location>
</feature>
<sequence length="451" mass="50538">MSKQPGSKVRTEKTKNRPASQTVQDIIPGKLNSNDWSGLLCDDESEDVASEIVADILRRTLDESYLRYIQRQTIPFTVYEVSRALCDMMELEYIALDAGDPNIKENTEWAPDKVCKSSRIDSWAQGAISKRHVSVKADQTPVADICQKEQLSSDKEEASANNEDTEPKKTFEEGEKKERNKRIKKEKAQHERRATPIEQRTHIPGWSKRTGPFLFTPYTGPLGSPNISRMSETLDEAEFKEHQRKIDQEKRRRVLVAKKPEKRFVGSGQFTYDDEGNLIGVPKITFTPTCGLPKKFAQTVPPATPSTINNKINLKCRILSRPFSEIRASAEMNMAGAFSDPHLQKSAQDARPDSYELARQQRVRALSHGLPNVSDLIELVAGVTISDGERVRVGPSSSQYPGLLLENRLGNLNEVKTLNESQFSPAKTPPVDPRELVNLDSITVVKPTGKV</sequence>
<name>A0AAV2T3N3_CALDB</name>